<dbReference type="Gene3D" id="3.40.50.300">
    <property type="entry name" value="P-loop containing nucleotide triphosphate hydrolases"/>
    <property type="match status" value="1"/>
</dbReference>
<dbReference type="SMART" id="SM00382">
    <property type="entry name" value="AAA"/>
    <property type="match status" value="1"/>
</dbReference>
<name>A0A420ZCF1_UNCK3</name>
<dbReference type="GO" id="GO:0022857">
    <property type="term" value="F:transmembrane transporter activity"/>
    <property type="evidence" value="ECO:0007669"/>
    <property type="project" value="TreeGrafter"/>
</dbReference>
<feature type="domain" description="ABC transporter" evidence="4">
    <location>
        <begin position="2"/>
        <end position="225"/>
    </location>
</feature>
<sequence>MIIVEGITKHYGSRKALDNVSFTIKPKEFVILVGPSGAGKTTLIKLFLCEEKPTFGRITIDGKDIHLLKDIHIPYYRRQIGVVWQDFKLLPNKTVYENVAFALEVSGKPDDKIKKEVMKILDLVSLRDKADSFPHELSGGELQRTAIARALVFNPRFLIADEPTGNLDPQNVNEIMNLLLKINSLGTIVLLATHNRDMVDALGKRVISLDKGKIVRDRKRAKYDYR</sequence>
<dbReference type="Proteomes" id="UP000281261">
    <property type="component" value="Unassembled WGS sequence"/>
</dbReference>
<evidence type="ECO:0000259" key="4">
    <source>
        <dbReference type="PROSITE" id="PS50893"/>
    </source>
</evidence>
<dbReference type="PANTHER" id="PTHR24220">
    <property type="entry name" value="IMPORT ATP-BINDING PROTEIN"/>
    <property type="match status" value="1"/>
</dbReference>
<dbReference type="PROSITE" id="PS50893">
    <property type="entry name" value="ABC_TRANSPORTER_2"/>
    <property type="match status" value="1"/>
</dbReference>
<dbReference type="InterPro" id="IPR027417">
    <property type="entry name" value="P-loop_NTPase"/>
</dbReference>
<dbReference type="GO" id="GO:0005886">
    <property type="term" value="C:plasma membrane"/>
    <property type="evidence" value="ECO:0007669"/>
    <property type="project" value="UniProtKB-ARBA"/>
</dbReference>
<organism evidence="5 6">
    <name type="scientific">candidate division Kazan bacterium</name>
    <dbReference type="NCBI Taxonomy" id="2202143"/>
    <lineage>
        <taxon>Bacteria</taxon>
        <taxon>Bacteria division Kazan-3B-28</taxon>
    </lineage>
</organism>
<dbReference type="SUPFAM" id="SSF52540">
    <property type="entry name" value="P-loop containing nucleoside triphosphate hydrolases"/>
    <property type="match status" value="1"/>
</dbReference>
<dbReference type="InterPro" id="IPR003593">
    <property type="entry name" value="AAA+_ATPase"/>
</dbReference>
<keyword evidence="5" id="KW-0131">Cell cycle</keyword>
<keyword evidence="2" id="KW-0547">Nucleotide-binding</keyword>
<evidence type="ECO:0000256" key="3">
    <source>
        <dbReference type="ARBA" id="ARBA00022840"/>
    </source>
</evidence>
<dbReference type="FunFam" id="3.40.50.300:FF:000056">
    <property type="entry name" value="Cell division ATP-binding protein FtsE"/>
    <property type="match status" value="1"/>
</dbReference>
<dbReference type="InterPro" id="IPR003439">
    <property type="entry name" value="ABC_transporter-like_ATP-bd"/>
</dbReference>
<evidence type="ECO:0000256" key="1">
    <source>
        <dbReference type="ARBA" id="ARBA00005417"/>
    </source>
</evidence>
<accession>A0A420ZCF1</accession>
<dbReference type="GO" id="GO:0005524">
    <property type="term" value="F:ATP binding"/>
    <property type="evidence" value="ECO:0007669"/>
    <property type="project" value="UniProtKB-KW"/>
</dbReference>
<keyword evidence="3 5" id="KW-0067">ATP-binding</keyword>
<evidence type="ECO:0000313" key="6">
    <source>
        <dbReference type="Proteomes" id="UP000281261"/>
    </source>
</evidence>
<comment type="caution">
    <text evidence="5">The sequence shown here is derived from an EMBL/GenBank/DDBJ whole genome shotgun (WGS) entry which is preliminary data.</text>
</comment>
<protein>
    <submittedName>
        <fullName evidence="5">Cell division ATP-binding protein FtsE</fullName>
    </submittedName>
</protein>
<evidence type="ECO:0000256" key="2">
    <source>
        <dbReference type="ARBA" id="ARBA00022741"/>
    </source>
</evidence>
<dbReference type="PANTHER" id="PTHR24220:SF470">
    <property type="entry name" value="CELL DIVISION ATP-BINDING PROTEIN FTSE"/>
    <property type="match status" value="1"/>
</dbReference>
<dbReference type="GO" id="GO:0051301">
    <property type="term" value="P:cell division"/>
    <property type="evidence" value="ECO:0007669"/>
    <property type="project" value="UniProtKB-KW"/>
</dbReference>
<evidence type="ECO:0000313" key="5">
    <source>
        <dbReference type="EMBL" id="RLC37057.1"/>
    </source>
</evidence>
<keyword evidence="5" id="KW-0132">Cell division</keyword>
<dbReference type="Pfam" id="PF00005">
    <property type="entry name" value="ABC_tran"/>
    <property type="match status" value="1"/>
</dbReference>
<dbReference type="InterPro" id="IPR015854">
    <property type="entry name" value="ABC_transpr_LolD-like"/>
</dbReference>
<gene>
    <name evidence="5" type="ORF">DRH29_03190</name>
</gene>
<proteinExistence type="inferred from homology"/>
<comment type="similarity">
    <text evidence="1">Belongs to the ABC transporter superfamily.</text>
</comment>
<dbReference type="GO" id="GO:0016887">
    <property type="term" value="F:ATP hydrolysis activity"/>
    <property type="evidence" value="ECO:0007669"/>
    <property type="project" value="InterPro"/>
</dbReference>
<dbReference type="EMBL" id="QMNG01000014">
    <property type="protein sequence ID" value="RLC37057.1"/>
    <property type="molecule type" value="Genomic_DNA"/>
</dbReference>
<reference evidence="5 6" key="1">
    <citation type="submission" date="2018-06" db="EMBL/GenBank/DDBJ databases">
        <title>Extensive metabolic versatility and redundancy in microbially diverse, dynamic hydrothermal sediments.</title>
        <authorList>
            <person name="Dombrowski N."/>
            <person name="Teske A."/>
            <person name="Baker B.J."/>
        </authorList>
    </citation>
    <scope>NUCLEOTIDE SEQUENCE [LARGE SCALE GENOMIC DNA]</scope>
    <source>
        <strain evidence="5">B79_G16</strain>
    </source>
</reference>
<dbReference type="AlphaFoldDB" id="A0A420ZCF1"/>